<dbReference type="Proteomes" id="UP000001578">
    <property type="component" value="Chromosome"/>
</dbReference>
<sequence length="113" mass="13410">MFRPSTVDTKRFVRVSWGWVRCFAGLCPNYFLRLSSYEDLVPLMRLNSCNIYYPIYINLQKGVVYNKEKKKGKELFCFRSHLCNNCCILHVLSYYFISFPAFLCSHASYFVDN</sequence>
<dbReference type="KEGG" id="gtn:GTNG_0312"/>
<dbReference type="AlphaFoldDB" id="A4IK40"/>
<dbReference type="HOGENOM" id="CLU_2129875_0_0_9"/>
<organism evidence="1 2">
    <name type="scientific">Geobacillus thermodenitrificans (strain NG80-2)</name>
    <dbReference type="NCBI Taxonomy" id="420246"/>
    <lineage>
        <taxon>Bacteria</taxon>
        <taxon>Bacillati</taxon>
        <taxon>Bacillota</taxon>
        <taxon>Bacilli</taxon>
        <taxon>Bacillales</taxon>
        <taxon>Anoxybacillaceae</taxon>
        <taxon>Geobacillus</taxon>
    </lineage>
</organism>
<protein>
    <submittedName>
        <fullName evidence="1">Uncharacterized protein</fullName>
    </submittedName>
</protein>
<evidence type="ECO:0000313" key="2">
    <source>
        <dbReference type="Proteomes" id="UP000001578"/>
    </source>
</evidence>
<reference evidence="1 2" key="1">
    <citation type="journal article" date="2007" name="Proc. Natl. Acad. Sci. U.S.A.">
        <title>Genome and proteome of long-chain alkane degrading Geobacillus thermodenitrificans NG80-2 isolated from a deep-subsurface oil reservoir.</title>
        <authorList>
            <person name="Feng L."/>
            <person name="Wang W."/>
            <person name="Cheng J."/>
            <person name="Ren Y."/>
            <person name="Zhao G."/>
            <person name="Gao C."/>
            <person name="Tang Y."/>
            <person name="Liu X."/>
            <person name="Han W."/>
            <person name="Peng X."/>
            <person name="Liu R."/>
            <person name="Wang L."/>
        </authorList>
    </citation>
    <scope>NUCLEOTIDE SEQUENCE [LARGE SCALE GENOMIC DNA]</scope>
    <source>
        <strain evidence="1 2">NG80-2</strain>
    </source>
</reference>
<gene>
    <name evidence="1" type="ordered locus">GTNG_0312</name>
</gene>
<proteinExistence type="predicted"/>
<dbReference type="EMBL" id="CP000557">
    <property type="protein sequence ID" value="ABO65694.1"/>
    <property type="molecule type" value="Genomic_DNA"/>
</dbReference>
<name>A4IK40_GEOTN</name>
<accession>A4IK40</accession>
<evidence type="ECO:0000313" key="1">
    <source>
        <dbReference type="EMBL" id="ABO65694.1"/>
    </source>
</evidence>